<name>A0ABN8FYW1_9BACL</name>
<dbReference type="PANTHER" id="PTHR34385">
    <property type="entry name" value="D-ALANYL-D-ALANINE CARBOXYPEPTIDASE"/>
    <property type="match status" value="1"/>
</dbReference>
<evidence type="ECO:0000313" key="2">
    <source>
        <dbReference type="EMBL" id="CAH1195102.1"/>
    </source>
</evidence>
<protein>
    <submittedName>
        <fullName evidence="2">D-alanyl-D-alanine carboxypeptidase</fullName>
        <ecNumber evidence="2">3.4.17.-</ecNumber>
    </submittedName>
</protein>
<dbReference type="EC" id="3.4.17.-" evidence="2"/>
<dbReference type="Pfam" id="PF02557">
    <property type="entry name" value="VanY"/>
    <property type="match status" value="1"/>
</dbReference>
<dbReference type="RefSeq" id="WP_236284459.1">
    <property type="nucleotide sequence ID" value="NZ_CAKMMW010000002.1"/>
</dbReference>
<gene>
    <name evidence="2" type="primary">vanY</name>
    <name evidence="2" type="ORF">PAECIP111891_00598</name>
</gene>
<comment type="caution">
    <text evidence="2">The sequence shown here is derived from an EMBL/GenBank/DDBJ whole genome shotgun (WGS) entry which is preliminary data.</text>
</comment>
<dbReference type="SUPFAM" id="SSF55166">
    <property type="entry name" value="Hedgehog/DD-peptidase"/>
    <property type="match status" value="1"/>
</dbReference>
<evidence type="ECO:0000313" key="3">
    <source>
        <dbReference type="Proteomes" id="UP000838821"/>
    </source>
</evidence>
<dbReference type="InterPro" id="IPR052179">
    <property type="entry name" value="DD-CPase-like"/>
</dbReference>
<keyword evidence="2" id="KW-0121">Carboxypeptidase</keyword>
<reference evidence="2" key="1">
    <citation type="submission" date="2022-01" db="EMBL/GenBank/DDBJ databases">
        <authorList>
            <person name="Criscuolo A."/>
        </authorList>
    </citation>
    <scope>NUCLEOTIDE SEQUENCE</scope>
    <source>
        <strain evidence="2">CIP111891</strain>
    </source>
</reference>
<dbReference type="InterPro" id="IPR003709">
    <property type="entry name" value="VanY-like_core_dom"/>
</dbReference>
<dbReference type="Gene3D" id="3.30.200.180">
    <property type="match status" value="1"/>
</dbReference>
<feature type="domain" description="D-alanyl-D-alanine carboxypeptidase-like core" evidence="1">
    <location>
        <begin position="101"/>
        <end position="216"/>
    </location>
</feature>
<keyword evidence="2" id="KW-0378">Hydrolase</keyword>
<keyword evidence="2" id="KW-0645">Protease</keyword>
<dbReference type="PANTHER" id="PTHR34385:SF1">
    <property type="entry name" value="PEPTIDOGLYCAN L-ALANYL-D-GLUTAMATE ENDOPEPTIDASE CWLK"/>
    <property type="match status" value="1"/>
</dbReference>
<keyword evidence="3" id="KW-1185">Reference proteome</keyword>
<sequence length="289" mass="32978">MKKWVFWLVIAVLLSYEAIQQHSAKADRQVDQTEVEMSPHVVMSPAKDLVIKLTKDQIYQGNLVLINKENPVHQVGIHTDVLNLFQHKELVQGFGLLDNSIRLSQSIIQPFTTMMKAAEKDGVRHFMINSGYRDNQEQGQLYKDMGSNYALPAGYSEHNLGLALDIGSTQSDMNQAPEGEWLTRNAAEYGFILRYPKDKTAITGIQYEPWHFRYVGLPHSLIMQQMNLTLEEYLAYLKQQKNITTKVKGKIYEISYNPITQNSTIQVPTNRSYHLSGNNMDGVIVTLFP</sequence>
<dbReference type="EMBL" id="CAKMMW010000002">
    <property type="protein sequence ID" value="CAH1195102.1"/>
    <property type="molecule type" value="Genomic_DNA"/>
</dbReference>
<dbReference type="InterPro" id="IPR009045">
    <property type="entry name" value="Zn_M74/Hedgehog-like"/>
</dbReference>
<dbReference type="Gene3D" id="3.30.1380.10">
    <property type="match status" value="1"/>
</dbReference>
<accession>A0ABN8FYW1</accession>
<dbReference type="InterPro" id="IPR058193">
    <property type="entry name" value="VanY/YodJ_core_dom"/>
</dbReference>
<dbReference type="GO" id="GO:0004180">
    <property type="term" value="F:carboxypeptidase activity"/>
    <property type="evidence" value="ECO:0007669"/>
    <property type="project" value="UniProtKB-KW"/>
</dbReference>
<evidence type="ECO:0000259" key="1">
    <source>
        <dbReference type="Pfam" id="PF02557"/>
    </source>
</evidence>
<proteinExistence type="predicted"/>
<organism evidence="2 3">
    <name type="scientific">Paenibacillus allorhizoplanae</name>
    <dbReference type="NCBI Taxonomy" id="2905648"/>
    <lineage>
        <taxon>Bacteria</taxon>
        <taxon>Bacillati</taxon>
        <taxon>Bacillota</taxon>
        <taxon>Bacilli</taxon>
        <taxon>Bacillales</taxon>
        <taxon>Paenibacillaceae</taxon>
        <taxon>Paenibacillus</taxon>
    </lineage>
</organism>
<dbReference type="Proteomes" id="UP000838821">
    <property type="component" value="Unassembled WGS sequence"/>
</dbReference>
<dbReference type="CDD" id="cd14852">
    <property type="entry name" value="LD-carboxypeptidase"/>
    <property type="match status" value="1"/>
</dbReference>